<feature type="domain" description="N-acetyltransferase" evidence="1">
    <location>
        <begin position="82"/>
        <end position="227"/>
    </location>
</feature>
<proteinExistence type="predicted"/>
<dbReference type="InterPro" id="IPR000182">
    <property type="entry name" value="GNAT_dom"/>
</dbReference>
<dbReference type="InterPro" id="IPR016181">
    <property type="entry name" value="Acyl_CoA_acyltransferase"/>
</dbReference>
<name>A0ABS7ZIB2_9MICO</name>
<dbReference type="Gene3D" id="3.40.630.30">
    <property type="match status" value="1"/>
</dbReference>
<evidence type="ECO:0000313" key="2">
    <source>
        <dbReference type="EMBL" id="MCA5894760.1"/>
    </source>
</evidence>
<protein>
    <submittedName>
        <fullName evidence="2">GNAT family N-acetyltransferase</fullName>
    </submittedName>
</protein>
<dbReference type="CDD" id="cd04301">
    <property type="entry name" value="NAT_SF"/>
    <property type="match status" value="1"/>
</dbReference>
<dbReference type="Proteomes" id="UP001319870">
    <property type="component" value="Unassembled WGS sequence"/>
</dbReference>
<dbReference type="Pfam" id="PF13508">
    <property type="entry name" value="Acetyltransf_7"/>
    <property type="match status" value="1"/>
</dbReference>
<accession>A0ABS7ZIB2</accession>
<dbReference type="PANTHER" id="PTHR13170:SF16">
    <property type="entry name" value="PROTEIN O-GLCNACASE"/>
    <property type="match status" value="1"/>
</dbReference>
<dbReference type="InterPro" id="IPR051822">
    <property type="entry name" value="Glycosyl_Hydrolase_84"/>
</dbReference>
<evidence type="ECO:0000259" key="1">
    <source>
        <dbReference type="PROSITE" id="PS51186"/>
    </source>
</evidence>
<dbReference type="PROSITE" id="PS51186">
    <property type="entry name" value="GNAT"/>
    <property type="match status" value="1"/>
</dbReference>
<dbReference type="RefSeq" id="WP_225566492.1">
    <property type="nucleotide sequence ID" value="NZ_JAIXCQ010000012.1"/>
</dbReference>
<comment type="caution">
    <text evidence="2">The sequence shown here is derived from an EMBL/GenBank/DDBJ whole genome shotgun (WGS) entry which is preliminary data.</text>
</comment>
<organism evidence="2 3">
    <name type="scientific">Isoptericola luteus</name>
    <dbReference type="NCBI Taxonomy" id="2879484"/>
    <lineage>
        <taxon>Bacteria</taxon>
        <taxon>Bacillati</taxon>
        <taxon>Actinomycetota</taxon>
        <taxon>Actinomycetes</taxon>
        <taxon>Micrococcales</taxon>
        <taxon>Promicromonosporaceae</taxon>
        <taxon>Isoptericola</taxon>
    </lineage>
</organism>
<dbReference type="SUPFAM" id="SSF55729">
    <property type="entry name" value="Acyl-CoA N-acyltransferases (Nat)"/>
    <property type="match status" value="1"/>
</dbReference>
<dbReference type="EMBL" id="JAIXCQ010000012">
    <property type="protein sequence ID" value="MCA5894760.1"/>
    <property type="molecule type" value="Genomic_DNA"/>
</dbReference>
<reference evidence="2 3" key="1">
    <citation type="submission" date="2021-09" db="EMBL/GenBank/DDBJ databases">
        <title>Isoptericola luteus sp. nov., a novel bacterium isolated from Harbin, the capital city of Heilongjiang province.</title>
        <authorList>
            <person name="Li J."/>
        </authorList>
    </citation>
    <scope>NUCLEOTIDE SEQUENCE [LARGE SCALE GENOMIC DNA]</scope>
    <source>
        <strain evidence="2 3">NEAU-Y5</strain>
    </source>
</reference>
<dbReference type="PANTHER" id="PTHR13170">
    <property type="entry name" value="O-GLCNACASE"/>
    <property type="match status" value="1"/>
</dbReference>
<gene>
    <name evidence="2" type="ORF">LEP48_15580</name>
</gene>
<sequence>MIRTYRPSDRAAVAEVCVRTAAGGTDARGVYSDDRLMPEVFALPYVEYAPDLAFVVVHPLDETETARRDPADEVLHVEDGVLVGYVLGVADTRAFVDWWQESWGPGFDARHPAPGISPTGAEPGFTEESLLRCGSDATRMVTGISAAELDAYPAHLHIDLLPQAQGQGLGRTLMDTLRAALADQGVPGVHLGMDPTNTGARAFYDRYGFVELPSHTATAPLLGITTA</sequence>
<keyword evidence="3" id="KW-1185">Reference proteome</keyword>
<evidence type="ECO:0000313" key="3">
    <source>
        <dbReference type="Proteomes" id="UP001319870"/>
    </source>
</evidence>